<dbReference type="EMBL" id="JAHWGI010000289">
    <property type="protein sequence ID" value="KAK3911995.1"/>
    <property type="molecule type" value="Genomic_DNA"/>
</dbReference>
<dbReference type="Proteomes" id="UP001219518">
    <property type="component" value="Unassembled WGS sequence"/>
</dbReference>
<dbReference type="PANTHER" id="PTHR12119:SF2">
    <property type="entry name" value="CYTOCHROME B-C1 COMPLEX SUBUNIT 8"/>
    <property type="match status" value="1"/>
</dbReference>
<dbReference type="GO" id="GO:0006122">
    <property type="term" value="P:mitochondrial electron transport, ubiquinol to cytochrome c"/>
    <property type="evidence" value="ECO:0007669"/>
    <property type="project" value="UniProtKB-UniRule"/>
</dbReference>
<dbReference type="InterPro" id="IPR004205">
    <property type="entry name" value="Cyt_bc1_su8"/>
</dbReference>
<dbReference type="AlphaFoldDB" id="A0AAE1GZ80"/>
<protein>
    <recommendedName>
        <fullName evidence="3 13">Cytochrome b-c1 complex subunit 8</fullName>
    </recommendedName>
    <alternativeName>
        <fullName evidence="13">Complex III subunit 8</fullName>
    </alternativeName>
</protein>
<dbReference type="FunFam" id="1.20.5.210:FF:000001">
    <property type="entry name" value="Cytochrome b-c1 complex subunit 8"/>
    <property type="match status" value="1"/>
</dbReference>
<sequence length="82" mass="9543">MGAQWGQLAKYRNIVTFRLSPYELKPFAGAFSVGLPNTIRRIRGQFFRVTPPFVVAYLVYDWATAENERLSRKNPKDYENDV</sequence>
<dbReference type="GO" id="GO:0005743">
    <property type="term" value="C:mitochondrial inner membrane"/>
    <property type="evidence" value="ECO:0007669"/>
    <property type="project" value="UniProtKB-SubCell"/>
</dbReference>
<evidence type="ECO:0000313" key="15">
    <source>
        <dbReference type="Proteomes" id="UP001219518"/>
    </source>
</evidence>
<dbReference type="PANTHER" id="PTHR12119">
    <property type="entry name" value="UBIQUINOL-CYTOCHROME C REDUCTASE COMPLEX UBIQUINONE-BINDING PROTEIN QP-C"/>
    <property type="match status" value="1"/>
</dbReference>
<comment type="function">
    <text evidence="13">Component of the ubiquinol-cytochrome c oxidoreductase, a multisubunit transmembrane complex that is part of the mitochondrial electron transport chain which drives oxidative phosphorylation. The complex plays an important role in the uptake of multiple carbon sources present in different host niches.</text>
</comment>
<evidence type="ECO:0000256" key="10">
    <source>
        <dbReference type="ARBA" id="ARBA00023128"/>
    </source>
</evidence>
<evidence type="ECO:0000256" key="9">
    <source>
        <dbReference type="ARBA" id="ARBA00022989"/>
    </source>
</evidence>
<comment type="caution">
    <text evidence="14">The sequence shown here is derived from an EMBL/GenBank/DDBJ whole genome shotgun (WGS) entry which is preliminary data.</text>
</comment>
<name>A0AAE1GZ80_9NEOP</name>
<reference evidence="14" key="1">
    <citation type="submission" date="2021-07" db="EMBL/GenBank/DDBJ databases">
        <authorList>
            <person name="Catto M.A."/>
            <person name="Jacobson A."/>
            <person name="Kennedy G."/>
            <person name="Labadie P."/>
            <person name="Hunt B.G."/>
            <person name="Srinivasan R."/>
        </authorList>
    </citation>
    <scope>NUCLEOTIDE SEQUENCE</scope>
    <source>
        <strain evidence="14">PL_HMW_Pooled</strain>
        <tissue evidence="14">Head</tissue>
    </source>
</reference>
<dbReference type="SUPFAM" id="SSF81508">
    <property type="entry name" value="Ubiquinone-binding protein QP-C of cytochrome bc1 complex (Ubiquinol-cytochrome c reductase)"/>
    <property type="match status" value="1"/>
</dbReference>
<keyword evidence="6" id="KW-0812">Transmembrane</keyword>
<evidence type="ECO:0000256" key="11">
    <source>
        <dbReference type="ARBA" id="ARBA00023136"/>
    </source>
</evidence>
<evidence type="ECO:0000256" key="3">
    <source>
        <dbReference type="ARBA" id="ARBA00016324"/>
    </source>
</evidence>
<evidence type="ECO:0000256" key="5">
    <source>
        <dbReference type="ARBA" id="ARBA00022660"/>
    </source>
</evidence>
<keyword evidence="10 13" id="KW-0496">Mitochondrion</keyword>
<comment type="subunit">
    <text evidence="12 13">Component of the ubiquinol-cytochrome c oxidoreductase (cytochrome b-c1 complex, complex III, CIII), a multisubunit enzyme composed of 11 subunits. The complex is composed of 3 respiratory subunits cytochrome b, cytochrome c1 and Rieske protein UQCRFS1, 2 core protein subunits UQCRC1/QCR1 and UQCRC2/QCR2, and 6 low-molecular weight protein subunits UQCRH/QCR6, UQCRB/QCR7, UQCRQ/QCR8, UQCR10/QCR9, UQCR11/QCR10 and subunit 9, the cleavage product of Rieske protein UQCRFS1. The complex exists as an obligatory dimer and forms supercomplexes (SCs) in the inner mitochondrial membrane with NADH-ubiquinone oxidoreductase (complex I, CI) and cytochrome c oxidase (complex IV, CIV), resulting in different assemblies (supercomplex SCI(1)III(2)IV(1) and megacomplex MCI(2)III(2)IV(2)). Interacts with UQCC6.</text>
</comment>
<keyword evidence="11" id="KW-0472">Membrane</keyword>
<evidence type="ECO:0000256" key="2">
    <source>
        <dbReference type="ARBA" id="ARBA00007668"/>
    </source>
</evidence>
<comment type="subcellular location">
    <subcellularLocation>
        <location evidence="1 13">Mitochondrion inner membrane</location>
        <topology evidence="1 13">Single-pass membrane protein</topology>
    </subcellularLocation>
</comment>
<dbReference type="InterPro" id="IPR036642">
    <property type="entry name" value="Cyt_bc1_su8_sf"/>
</dbReference>
<accession>A0AAE1GZ80</accession>
<keyword evidence="7 13" id="KW-0999">Mitochondrion inner membrane</keyword>
<keyword evidence="4 13" id="KW-0813">Transport</keyword>
<evidence type="ECO:0000256" key="12">
    <source>
        <dbReference type="ARBA" id="ARBA00047105"/>
    </source>
</evidence>
<proteinExistence type="inferred from homology"/>
<evidence type="ECO:0000256" key="6">
    <source>
        <dbReference type="ARBA" id="ARBA00022692"/>
    </source>
</evidence>
<keyword evidence="15" id="KW-1185">Reference proteome</keyword>
<organism evidence="14 15">
    <name type="scientific">Frankliniella fusca</name>
    <dbReference type="NCBI Taxonomy" id="407009"/>
    <lineage>
        <taxon>Eukaryota</taxon>
        <taxon>Metazoa</taxon>
        <taxon>Ecdysozoa</taxon>
        <taxon>Arthropoda</taxon>
        <taxon>Hexapoda</taxon>
        <taxon>Insecta</taxon>
        <taxon>Pterygota</taxon>
        <taxon>Neoptera</taxon>
        <taxon>Paraneoptera</taxon>
        <taxon>Thysanoptera</taxon>
        <taxon>Terebrantia</taxon>
        <taxon>Thripoidea</taxon>
        <taxon>Thripidae</taxon>
        <taxon>Frankliniella</taxon>
    </lineage>
</organism>
<evidence type="ECO:0000256" key="4">
    <source>
        <dbReference type="ARBA" id="ARBA00022448"/>
    </source>
</evidence>
<keyword evidence="8 13" id="KW-0249">Electron transport</keyword>
<gene>
    <name evidence="14" type="ORF">KUF71_021565</name>
</gene>
<comment type="similarity">
    <text evidence="2 13">Belongs to the UQCRQ/QCR8 family.</text>
</comment>
<keyword evidence="9" id="KW-1133">Transmembrane helix</keyword>
<evidence type="ECO:0000256" key="7">
    <source>
        <dbReference type="ARBA" id="ARBA00022792"/>
    </source>
</evidence>
<dbReference type="GO" id="GO:0045275">
    <property type="term" value="C:respiratory chain complex III"/>
    <property type="evidence" value="ECO:0007669"/>
    <property type="project" value="UniProtKB-UniRule"/>
</dbReference>
<evidence type="ECO:0000256" key="1">
    <source>
        <dbReference type="ARBA" id="ARBA00004434"/>
    </source>
</evidence>
<evidence type="ECO:0000256" key="8">
    <source>
        <dbReference type="ARBA" id="ARBA00022982"/>
    </source>
</evidence>
<evidence type="ECO:0000256" key="13">
    <source>
        <dbReference type="RuleBase" id="RU368118"/>
    </source>
</evidence>
<reference evidence="14" key="2">
    <citation type="journal article" date="2023" name="BMC Genomics">
        <title>Pest status, molecular evolution, and epigenetic factors derived from the genome assembly of Frankliniella fusca, a thysanopteran phytovirus vector.</title>
        <authorList>
            <person name="Catto M.A."/>
            <person name="Labadie P.E."/>
            <person name="Jacobson A.L."/>
            <person name="Kennedy G.G."/>
            <person name="Srinivasan R."/>
            <person name="Hunt B.G."/>
        </authorList>
    </citation>
    <scope>NUCLEOTIDE SEQUENCE</scope>
    <source>
        <strain evidence="14">PL_HMW_Pooled</strain>
    </source>
</reference>
<evidence type="ECO:0000313" key="14">
    <source>
        <dbReference type="EMBL" id="KAK3911995.1"/>
    </source>
</evidence>
<keyword evidence="5 13" id="KW-0679">Respiratory chain</keyword>
<dbReference type="Pfam" id="PF02939">
    <property type="entry name" value="UcrQ"/>
    <property type="match status" value="1"/>
</dbReference>
<dbReference type="Gene3D" id="1.20.5.210">
    <property type="entry name" value="Cytochrome b-c1 complex subunit 8"/>
    <property type="match status" value="1"/>
</dbReference>